<accession>A0A9P6RQ07</accession>
<dbReference type="GO" id="GO:0006457">
    <property type="term" value="P:protein folding"/>
    <property type="evidence" value="ECO:0007669"/>
    <property type="project" value="TreeGrafter"/>
</dbReference>
<evidence type="ECO:0000256" key="3">
    <source>
        <dbReference type="ARBA" id="ARBA00006347"/>
    </source>
</evidence>
<name>A0A9P6RQ07_9FUNG</name>
<evidence type="ECO:0000313" key="10">
    <source>
        <dbReference type="EMBL" id="KAG0322204.1"/>
    </source>
</evidence>
<comment type="caution">
    <text evidence="10">The sequence shown here is derived from an EMBL/GenBank/DDBJ whole genome shotgun (WGS) entry which is preliminary data.</text>
</comment>
<feature type="non-terminal residue" evidence="10">
    <location>
        <position position="1"/>
    </location>
</feature>
<dbReference type="PRINTS" id="PR00421">
    <property type="entry name" value="THIOREDOXIN"/>
</dbReference>
<protein>
    <recommendedName>
        <fullName evidence="4">protein disulfide-isomerase</fullName>
        <ecNumber evidence="4">5.3.4.1</ecNumber>
    </recommendedName>
</protein>
<keyword evidence="11" id="KW-1185">Reference proteome</keyword>
<dbReference type="PROSITE" id="PS51352">
    <property type="entry name" value="THIOREDOXIN_2"/>
    <property type="match status" value="1"/>
</dbReference>
<dbReference type="EC" id="5.3.4.1" evidence="4"/>
<dbReference type="Gene3D" id="3.40.30.10">
    <property type="entry name" value="Glutaredoxin"/>
    <property type="match status" value="1"/>
</dbReference>
<keyword evidence="5" id="KW-0256">Endoplasmic reticulum</keyword>
<sequence>MALVAVAAWTANLQVLAATSSNVLQLTANTFFPAIHENSLIMVQLYVPWCKFCQALAPEYEMAATRLKMLSSEVVLAKVDCVTEDSLCDALGVQSYPTLTIY</sequence>
<organism evidence="10 11">
    <name type="scientific">Linnemannia gamsii</name>
    <dbReference type="NCBI Taxonomy" id="64522"/>
    <lineage>
        <taxon>Eukaryota</taxon>
        <taxon>Fungi</taxon>
        <taxon>Fungi incertae sedis</taxon>
        <taxon>Mucoromycota</taxon>
        <taxon>Mortierellomycotina</taxon>
        <taxon>Mortierellomycetes</taxon>
        <taxon>Mortierellales</taxon>
        <taxon>Mortierellaceae</taxon>
        <taxon>Linnemannia</taxon>
    </lineage>
</organism>
<comment type="catalytic activity">
    <reaction evidence="1">
        <text>Catalyzes the rearrangement of -S-S- bonds in proteins.</text>
        <dbReference type="EC" id="5.3.4.1"/>
    </reaction>
</comment>
<dbReference type="InterPro" id="IPR013766">
    <property type="entry name" value="Thioredoxin_domain"/>
</dbReference>
<dbReference type="OrthoDB" id="427280at2759"/>
<dbReference type="GO" id="GO:0003756">
    <property type="term" value="F:protein disulfide isomerase activity"/>
    <property type="evidence" value="ECO:0007669"/>
    <property type="project" value="UniProtKB-EC"/>
</dbReference>
<evidence type="ECO:0000259" key="9">
    <source>
        <dbReference type="PROSITE" id="PS51352"/>
    </source>
</evidence>
<evidence type="ECO:0000256" key="6">
    <source>
        <dbReference type="ARBA" id="ARBA00023235"/>
    </source>
</evidence>
<comment type="similarity">
    <text evidence="3">Belongs to the protein disulfide isomerase family.</text>
</comment>
<dbReference type="EMBL" id="JAAAIN010000037">
    <property type="protein sequence ID" value="KAG0322204.1"/>
    <property type="molecule type" value="Genomic_DNA"/>
</dbReference>
<dbReference type="SUPFAM" id="SSF52833">
    <property type="entry name" value="Thioredoxin-like"/>
    <property type="match status" value="1"/>
</dbReference>
<reference evidence="10" key="1">
    <citation type="journal article" date="2020" name="Fungal Divers.">
        <title>Resolving the Mortierellaceae phylogeny through synthesis of multi-gene phylogenetics and phylogenomics.</title>
        <authorList>
            <person name="Vandepol N."/>
            <person name="Liber J."/>
            <person name="Desiro A."/>
            <person name="Na H."/>
            <person name="Kennedy M."/>
            <person name="Barry K."/>
            <person name="Grigoriev I.V."/>
            <person name="Miller A.N."/>
            <person name="O'Donnell K."/>
            <person name="Stajich J.E."/>
            <person name="Bonito G."/>
        </authorList>
    </citation>
    <scope>NUCLEOTIDE SEQUENCE</scope>
    <source>
        <strain evidence="10">NVP60</strain>
    </source>
</reference>
<dbReference type="Proteomes" id="UP000823405">
    <property type="component" value="Unassembled WGS sequence"/>
</dbReference>
<keyword evidence="6" id="KW-0413">Isomerase</keyword>
<gene>
    <name evidence="10" type="primary">PDI1_3</name>
    <name evidence="10" type="ORF">BGZ97_008168</name>
</gene>
<evidence type="ECO:0000256" key="1">
    <source>
        <dbReference type="ARBA" id="ARBA00001182"/>
    </source>
</evidence>
<evidence type="ECO:0000256" key="7">
    <source>
        <dbReference type="ARBA" id="ARBA00023284"/>
    </source>
</evidence>
<comment type="subcellular location">
    <subcellularLocation>
        <location evidence="2">Endoplasmic reticulum lumen</location>
    </subcellularLocation>
</comment>
<dbReference type="PANTHER" id="PTHR18929:SF132">
    <property type="entry name" value="PROTEIN DISULFIDE-ISOMERASE A3"/>
    <property type="match status" value="1"/>
</dbReference>
<feature type="chain" id="PRO_5040279867" description="protein disulfide-isomerase" evidence="8">
    <location>
        <begin position="18"/>
        <end position="102"/>
    </location>
</feature>
<proteinExistence type="inferred from homology"/>
<evidence type="ECO:0000256" key="2">
    <source>
        <dbReference type="ARBA" id="ARBA00004319"/>
    </source>
</evidence>
<keyword evidence="7" id="KW-0676">Redox-active center</keyword>
<dbReference type="Pfam" id="PF00085">
    <property type="entry name" value="Thioredoxin"/>
    <property type="match status" value="1"/>
</dbReference>
<feature type="domain" description="Thioredoxin" evidence="9">
    <location>
        <begin position="5"/>
        <end position="102"/>
    </location>
</feature>
<keyword evidence="8" id="KW-0732">Signal</keyword>
<evidence type="ECO:0000256" key="4">
    <source>
        <dbReference type="ARBA" id="ARBA00012723"/>
    </source>
</evidence>
<evidence type="ECO:0000313" key="11">
    <source>
        <dbReference type="Proteomes" id="UP000823405"/>
    </source>
</evidence>
<dbReference type="PANTHER" id="PTHR18929">
    <property type="entry name" value="PROTEIN DISULFIDE ISOMERASE"/>
    <property type="match status" value="1"/>
</dbReference>
<evidence type="ECO:0000256" key="5">
    <source>
        <dbReference type="ARBA" id="ARBA00022824"/>
    </source>
</evidence>
<dbReference type="AlphaFoldDB" id="A0A9P6RQ07"/>
<feature type="signal peptide" evidence="8">
    <location>
        <begin position="1"/>
        <end position="17"/>
    </location>
</feature>
<evidence type="ECO:0000256" key="8">
    <source>
        <dbReference type="SAM" id="SignalP"/>
    </source>
</evidence>
<dbReference type="GO" id="GO:0034976">
    <property type="term" value="P:response to endoplasmic reticulum stress"/>
    <property type="evidence" value="ECO:0007669"/>
    <property type="project" value="TreeGrafter"/>
</dbReference>
<dbReference type="GO" id="GO:0005788">
    <property type="term" value="C:endoplasmic reticulum lumen"/>
    <property type="evidence" value="ECO:0007669"/>
    <property type="project" value="UniProtKB-SubCell"/>
</dbReference>
<dbReference type="CDD" id="cd02961">
    <property type="entry name" value="PDI_a_family"/>
    <property type="match status" value="1"/>
</dbReference>
<dbReference type="InterPro" id="IPR036249">
    <property type="entry name" value="Thioredoxin-like_sf"/>
</dbReference>